<dbReference type="AlphaFoldDB" id="A0A4Y2FDL7"/>
<name>A0A4Y2FDL7_ARAVE</name>
<protein>
    <submittedName>
        <fullName evidence="2">Uncharacterized protein</fullName>
    </submittedName>
</protein>
<keyword evidence="1" id="KW-0472">Membrane</keyword>
<reference evidence="2 3" key="1">
    <citation type="journal article" date="2019" name="Sci. Rep.">
        <title>Orb-weaving spider Araneus ventricosus genome elucidates the spidroin gene catalogue.</title>
        <authorList>
            <person name="Kono N."/>
            <person name="Nakamura H."/>
            <person name="Ohtoshi R."/>
            <person name="Moran D.A.P."/>
            <person name="Shinohara A."/>
            <person name="Yoshida Y."/>
            <person name="Fujiwara M."/>
            <person name="Mori M."/>
            <person name="Tomita M."/>
            <person name="Arakawa K."/>
        </authorList>
    </citation>
    <scope>NUCLEOTIDE SEQUENCE [LARGE SCALE GENOMIC DNA]</scope>
</reference>
<keyword evidence="3" id="KW-1185">Reference proteome</keyword>
<keyword evidence="1" id="KW-0812">Transmembrane</keyword>
<keyword evidence="1" id="KW-1133">Transmembrane helix</keyword>
<evidence type="ECO:0000256" key="1">
    <source>
        <dbReference type="SAM" id="Phobius"/>
    </source>
</evidence>
<evidence type="ECO:0000313" key="3">
    <source>
        <dbReference type="Proteomes" id="UP000499080"/>
    </source>
</evidence>
<sequence>MIIVEHLVLIGSPHIGCGLVFFIAGVTRQNHFQAGFEKDLQIIMVWNSWRWYSKREAPAHHLTTVREITGTIPEGSMTLSLPVLLSPAAILTI</sequence>
<proteinExistence type="predicted"/>
<feature type="transmembrane region" description="Helical" evidence="1">
    <location>
        <begin position="6"/>
        <end position="26"/>
    </location>
</feature>
<accession>A0A4Y2FDL7</accession>
<gene>
    <name evidence="2" type="ORF">AVEN_251567_1</name>
</gene>
<organism evidence="2 3">
    <name type="scientific">Araneus ventricosus</name>
    <name type="common">Orbweaver spider</name>
    <name type="synonym">Epeira ventricosa</name>
    <dbReference type="NCBI Taxonomy" id="182803"/>
    <lineage>
        <taxon>Eukaryota</taxon>
        <taxon>Metazoa</taxon>
        <taxon>Ecdysozoa</taxon>
        <taxon>Arthropoda</taxon>
        <taxon>Chelicerata</taxon>
        <taxon>Arachnida</taxon>
        <taxon>Araneae</taxon>
        <taxon>Araneomorphae</taxon>
        <taxon>Entelegynae</taxon>
        <taxon>Araneoidea</taxon>
        <taxon>Araneidae</taxon>
        <taxon>Araneus</taxon>
    </lineage>
</organism>
<comment type="caution">
    <text evidence="2">The sequence shown here is derived from an EMBL/GenBank/DDBJ whole genome shotgun (WGS) entry which is preliminary data.</text>
</comment>
<dbReference type="EMBL" id="BGPR01000903">
    <property type="protein sequence ID" value="GBM39640.1"/>
    <property type="molecule type" value="Genomic_DNA"/>
</dbReference>
<evidence type="ECO:0000313" key="2">
    <source>
        <dbReference type="EMBL" id="GBM39640.1"/>
    </source>
</evidence>
<dbReference type="Proteomes" id="UP000499080">
    <property type="component" value="Unassembled WGS sequence"/>
</dbReference>